<accession>A0A1M4YZ65</accession>
<keyword evidence="3" id="KW-1185">Reference proteome</keyword>
<dbReference type="Proteomes" id="UP000184114">
    <property type="component" value="Unassembled WGS sequence"/>
</dbReference>
<dbReference type="GeneID" id="90996609"/>
<dbReference type="STRING" id="1123404.SAMN02745784_02824"/>
<evidence type="ECO:0000313" key="2">
    <source>
        <dbReference type="EMBL" id="SHF10606.1"/>
    </source>
</evidence>
<proteinExistence type="predicted"/>
<reference evidence="3" key="1">
    <citation type="submission" date="2016-11" db="EMBL/GenBank/DDBJ databases">
        <authorList>
            <person name="Varghese N."/>
            <person name="Submissions S."/>
        </authorList>
    </citation>
    <scope>NUCLEOTIDE SEQUENCE [LARGE SCALE GENOMIC DNA]</scope>
    <source>
        <strain evidence="3">DSM 18095</strain>
    </source>
</reference>
<evidence type="ECO:0000313" key="3">
    <source>
        <dbReference type="Proteomes" id="UP000184114"/>
    </source>
</evidence>
<feature type="coiled-coil region" evidence="1">
    <location>
        <begin position="26"/>
        <end position="70"/>
    </location>
</feature>
<sequence length="100" mass="12369">MFKIKDKEEVLKEYVRRYPELDQFVIDELSREYDRYIDLLKNLETREEAIDIFEEEIEKNERRYQDNNQMKALEGSTHDQFMEILANYGMIVFFRDNMIE</sequence>
<organism evidence="2 3">
    <name type="scientific">Tissierella praeacuta DSM 18095</name>
    <dbReference type="NCBI Taxonomy" id="1123404"/>
    <lineage>
        <taxon>Bacteria</taxon>
        <taxon>Bacillati</taxon>
        <taxon>Bacillota</taxon>
        <taxon>Tissierellia</taxon>
        <taxon>Tissierellales</taxon>
        <taxon>Tissierellaceae</taxon>
        <taxon>Tissierella</taxon>
    </lineage>
</organism>
<name>A0A1M4YZ65_9FIRM</name>
<protein>
    <submittedName>
        <fullName evidence="2">Uncharacterized protein</fullName>
    </submittedName>
</protein>
<evidence type="ECO:0000256" key="1">
    <source>
        <dbReference type="SAM" id="Coils"/>
    </source>
</evidence>
<dbReference type="EMBL" id="FQTY01000020">
    <property type="protein sequence ID" value="SHF10606.1"/>
    <property type="molecule type" value="Genomic_DNA"/>
</dbReference>
<gene>
    <name evidence="2" type="ORF">SAMN02745784_02824</name>
</gene>
<dbReference type="AlphaFoldDB" id="A0A1M4YZ65"/>
<keyword evidence="1" id="KW-0175">Coiled coil</keyword>
<dbReference type="RefSeq" id="WP_072977447.1">
    <property type="nucleotide sequence ID" value="NZ_FQTY01000020.1"/>
</dbReference>